<dbReference type="OrthoDB" id="10027367at2759"/>
<sequence length="253" mass="29037">TFSLPDYIIFKRDRNLVHTDTGRFVQGGGCYLDVKLTSGSHLLLSCVCRRPNGHTLFNFFNVYSKYSSSSKNSIIAGDLNRNLLESTWASNHFNSLIFVSALHCVPFKEWIKKFLVLGLEKLDLESKLGTFFKSDSPFISGHDFLFCEYLVYLSKPSDKTIIYRNFKNCDHTVLSDSLLKIFNINDNDTMKNFNPNDLLTFFLSNVIELVDEHAPFIIREKLQIILISGLPKNLNLNIASEICCTKERKELRI</sequence>
<name>A0A8J2HFC6_COTCN</name>
<evidence type="ECO:0000313" key="1">
    <source>
        <dbReference type="EMBL" id="CAG5093050.1"/>
    </source>
</evidence>
<feature type="non-terminal residue" evidence="1">
    <location>
        <position position="1"/>
    </location>
</feature>
<reference evidence="1" key="1">
    <citation type="submission" date="2021-04" db="EMBL/GenBank/DDBJ databases">
        <authorList>
            <person name="Chebbi M.A.C M."/>
        </authorList>
    </citation>
    <scope>NUCLEOTIDE SEQUENCE</scope>
</reference>
<dbReference type="Proteomes" id="UP000786811">
    <property type="component" value="Unassembled WGS sequence"/>
</dbReference>
<comment type="caution">
    <text evidence="1">The sequence shown here is derived from an EMBL/GenBank/DDBJ whole genome shotgun (WGS) entry which is preliminary data.</text>
</comment>
<dbReference type="EMBL" id="CAJNRD030001120">
    <property type="protein sequence ID" value="CAG5093050.1"/>
    <property type="molecule type" value="Genomic_DNA"/>
</dbReference>
<protein>
    <submittedName>
        <fullName evidence="1">Uncharacterized protein</fullName>
    </submittedName>
</protein>
<evidence type="ECO:0000313" key="2">
    <source>
        <dbReference type="Proteomes" id="UP000786811"/>
    </source>
</evidence>
<accession>A0A8J2HFC6</accession>
<feature type="non-terminal residue" evidence="1">
    <location>
        <position position="253"/>
    </location>
</feature>
<keyword evidence="2" id="KW-1185">Reference proteome</keyword>
<gene>
    <name evidence="1" type="ORF">HICCMSTLAB_LOCUS6551</name>
</gene>
<proteinExistence type="predicted"/>
<dbReference type="AlphaFoldDB" id="A0A8J2HFC6"/>
<organism evidence="1 2">
    <name type="scientific">Cotesia congregata</name>
    <name type="common">Parasitoid wasp</name>
    <name type="synonym">Apanteles congregatus</name>
    <dbReference type="NCBI Taxonomy" id="51543"/>
    <lineage>
        <taxon>Eukaryota</taxon>
        <taxon>Metazoa</taxon>
        <taxon>Ecdysozoa</taxon>
        <taxon>Arthropoda</taxon>
        <taxon>Hexapoda</taxon>
        <taxon>Insecta</taxon>
        <taxon>Pterygota</taxon>
        <taxon>Neoptera</taxon>
        <taxon>Endopterygota</taxon>
        <taxon>Hymenoptera</taxon>
        <taxon>Apocrita</taxon>
        <taxon>Ichneumonoidea</taxon>
        <taxon>Braconidae</taxon>
        <taxon>Microgastrinae</taxon>
        <taxon>Cotesia</taxon>
    </lineage>
</organism>